<dbReference type="Gene3D" id="2.60.40.150">
    <property type="entry name" value="C2 domain"/>
    <property type="match status" value="1"/>
</dbReference>
<dbReference type="AlphaFoldDB" id="A0A814Z7L4"/>
<protein>
    <submittedName>
        <fullName evidence="2">Uncharacterized protein</fullName>
    </submittedName>
</protein>
<dbReference type="EMBL" id="CAJNOE010000485">
    <property type="protein sequence ID" value="CAF1239257.1"/>
    <property type="molecule type" value="Genomic_DNA"/>
</dbReference>
<dbReference type="PANTHER" id="PTHR10024">
    <property type="entry name" value="SYNAPTOTAGMIN"/>
    <property type="match status" value="1"/>
</dbReference>
<dbReference type="Proteomes" id="UP000663868">
    <property type="component" value="Unassembled WGS sequence"/>
</dbReference>
<evidence type="ECO:0000313" key="4">
    <source>
        <dbReference type="Proteomes" id="UP000663860"/>
    </source>
</evidence>
<dbReference type="GO" id="GO:0001786">
    <property type="term" value="F:phosphatidylserine binding"/>
    <property type="evidence" value="ECO:0007669"/>
    <property type="project" value="TreeGrafter"/>
</dbReference>
<gene>
    <name evidence="2" type="ORF">IZO911_LOCUS30699</name>
    <name evidence="3" type="ORF">KXQ929_LOCUS1664</name>
</gene>
<comment type="caution">
    <text evidence="2">The sequence shown here is derived from an EMBL/GenBank/DDBJ whole genome shotgun (WGS) entry which is preliminary data.</text>
</comment>
<proteinExistence type="predicted"/>
<dbReference type="GO" id="GO:0030276">
    <property type="term" value="F:clathrin binding"/>
    <property type="evidence" value="ECO:0007669"/>
    <property type="project" value="TreeGrafter"/>
</dbReference>
<evidence type="ECO:0000313" key="2">
    <source>
        <dbReference type="EMBL" id="CAF1239257.1"/>
    </source>
</evidence>
<keyword evidence="1" id="KW-0812">Transmembrane</keyword>
<feature type="transmembrane region" description="Helical" evidence="1">
    <location>
        <begin position="30"/>
        <end position="52"/>
    </location>
</feature>
<organism evidence="2 4">
    <name type="scientific">Adineta steineri</name>
    <dbReference type="NCBI Taxonomy" id="433720"/>
    <lineage>
        <taxon>Eukaryota</taxon>
        <taxon>Metazoa</taxon>
        <taxon>Spiralia</taxon>
        <taxon>Gnathifera</taxon>
        <taxon>Rotifera</taxon>
        <taxon>Eurotatoria</taxon>
        <taxon>Bdelloidea</taxon>
        <taxon>Adinetida</taxon>
        <taxon>Adinetidae</taxon>
        <taxon>Adineta</taxon>
    </lineage>
</organism>
<keyword evidence="1" id="KW-0472">Membrane</keyword>
<reference evidence="2" key="1">
    <citation type="submission" date="2021-02" db="EMBL/GenBank/DDBJ databases">
        <authorList>
            <person name="Nowell W R."/>
        </authorList>
    </citation>
    <scope>NUCLEOTIDE SEQUENCE</scope>
</reference>
<sequence>MNTNVNDEDYLDKLTRALPWHRTFSLYDRILIVCVAAIFVSFVGCTLLCFIYSRSSLRRRYSSKANLNKKQSVSIPTAPKEDTLVYTSSPPSYESIVITDNSTTFNNLSKTRPLELERRSVPCSISDSDGDRLSSINRKRFLSQSTRSSLSNDDATSTRTMVNNYLSPPFTQVHTKLHFDTIKNLLMIHLTNVEQIAFHPAFDEQAEFFIHVQLINNKILKKFQDIHKKHWSSVQFITWKKQQEKTTKKLVRISDDKLLCDEHLQFELSKDNITSTSLRFLFFCIDRSGIQDLMFESVLCLTPSMLNEYQQTIEFKDLPQITFGEIYLGISYLPTAERLTIKVNKLRYLCKIETDEKIDAHLTAVFFHHGRRFFQKKFSPFIIDGSVTKNNNIYEINESIMQNIPQNDIQSIYVHFELVIRMLHSNDESIISCGTILLGEHTRYESDWQNILEQPRQTHLRWYQFFG</sequence>
<dbReference type="GO" id="GO:0017156">
    <property type="term" value="P:calcium-ion regulated exocytosis"/>
    <property type="evidence" value="ECO:0007669"/>
    <property type="project" value="TreeGrafter"/>
</dbReference>
<name>A0A814Z7L4_9BILA</name>
<dbReference type="GO" id="GO:0070382">
    <property type="term" value="C:exocytic vesicle"/>
    <property type="evidence" value="ECO:0007669"/>
    <property type="project" value="TreeGrafter"/>
</dbReference>
<evidence type="ECO:0000256" key="1">
    <source>
        <dbReference type="SAM" id="Phobius"/>
    </source>
</evidence>
<dbReference type="GO" id="GO:0000149">
    <property type="term" value="F:SNARE binding"/>
    <property type="evidence" value="ECO:0007669"/>
    <property type="project" value="TreeGrafter"/>
</dbReference>
<dbReference type="GO" id="GO:0005886">
    <property type="term" value="C:plasma membrane"/>
    <property type="evidence" value="ECO:0007669"/>
    <property type="project" value="TreeGrafter"/>
</dbReference>
<evidence type="ECO:0000313" key="3">
    <source>
        <dbReference type="EMBL" id="CAF3530802.1"/>
    </source>
</evidence>
<dbReference type="GO" id="GO:0005509">
    <property type="term" value="F:calcium ion binding"/>
    <property type="evidence" value="ECO:0007669"/>
    <property type="project" value="TreeGrafter"/>
</dbReference>
<dbReference type="Proteomes" id="UP000663860">
    <property type="component" value="Unassembled WGS sequence"/>
</dbReference>
<accession>A0A814Z7L4</accession>
<dbReference type="GO" id="GO:0005544">
    <property type="term" value="F:calcium-dependent phospholipid binding"/>
    <property type="evidence" value="ECO:0007669"/>
    <property type="project" value="TreeGrafter"/>
</dbReference>
<keyword evidence="1" id="KW-1133">Transmembrane helix</keyword>
<dbReference type="InterPro" id="IPR035892">
    <property type="entry name" value="C2_domain_sf"/>
</dbReference>
<dbReference type="EMBL" id="CAJOBB010000046">
    <property type="protein sequence ID" value="CAF3530802.1"/>
    <property type="molecule type" value="Genomic_DNA"/>
</dbReference>